<sequence>MNIWMLCAGEKQLQPIQTEPWRVVEAQHILSVRDLVDTPEEHDILEELIEQTKPYVAKDKDYLIFTPFRYPPLKYGSRFGRTFEPSLWYGSLELETAFAEVAYYRLMFLNDTTAQLGYIEVLLTAFTALLDTKKGIDLTVAPFNQYRAQISAKDTYAYSQVLGASMRSAQVQAFLYFSARTKSARKNIAAFTPDVFKKKDKHFAFNQQTWQCIANKHIVEFTRSEIAGRKRCSFTAEQFTELTPEMAAMF</sequence>
<comment type="caution">
    <text evidence="2">The sequence shown here is derived from an EMBL/GenBank/DDBJ whole genome shotgun (WGS) entry which is preliminary data.</text>
</comment>
<dbReference type="SMART" id="SM00953">
    <property type="entry name" value="RES"/>
    <property type="match status" value="1"/>
</dbReference>
<gene>
    <name evidence="2" type="ORF">EKM59_07195</name>
</gene>
<dbReference type="RefSeq" id="WP_127057372.1">
    <property type="nucleotide sequence ID" value="NZ_RZGR01000019.1"/>
</dbReference>
<dbReference type="Proteomes" id="UP000288012">
    <property type="component" value="Unassembled WGS sequence"/>
</dbReference>
<evidence type="ECO:0000259" key="1">
    <source>
        <dbReference type="SMART" id="SM00953"/>
    </source>
</evidence>
<dbReference type="Pfam" id="PF08808">
    <property type="entry name" value="RES"/>
    <property type="match status" value="1"/>
</dbReference>
<dbReference type="InterPro" id="IPR014914">
    <property type="entry name" value="RES_dom"/>
</dbReference>
<proteinExistence type="predicted"/>
<evidence type="ECO:0000313" key="2">
    <source>
        <dbReference type="EMBL" id="RUQ85195.1"/>
    </source>
</evidence>
<dbReference type="EMBL" id="RZGR01000019">
    <property type="protein sequence ID" value="RUQ85195.1"/>
    <property type="molecule type" value="Genomic_DNA"/>
</dbReference>
<dbReference type="AlphaFoldDB" id="A0A3S0V549"/>
<protein>
    <submittedName>
        <fullName evidence="2">RES domain-containing protein</fullName>
    </submittedName>
</protein>
<organism evidence="2 3">
    <name type="scientific">Legionella septentrionalis</name>
    <dbReference type="NCBI Taxonomy" id="2498109"/>
    <lineage>
        <taxon>Bacteria</taxon>
        <taxon>Pseudomonadati</taxon>
        <taxon>Pseudomonadota</taxon>
        <taxon>Gammaproteobacteria</taxon>
        <taxon>Legionellales</taxon>
        <taxon>Legionellaceae</taxon>
        <taxon>Legionella</taxon>
    </lineage>
</organism>
<feature type="domain" description="RES" evidence="1">
    <location>
        <begin position="67"/>
        <end position="202"/>
    </location>
</feature>
<reference evidence="2 3" key="1">
    <citation type="submission" date="2018-12" db="EMBL/GenBank/DDBJ databases">
        <title>Legionella sp,whole genome shotgun sequence.</title>
        <authorList>
            <person name="Wu H."/>
        </authorList>
    </citation>
    <scope>NUCLEOTIDE SEQUENCE [LARGE SCALE GENOMIC DNA]</scope>
    <source>
        <strain evidence="3">km714</strain>
    </source>
</reference>
<name>A0A3S0V549_9GAMM</name>
<evidence type="ECO:0000313" key="3">
    <source>
        <dbReference type="Proteomes" id="UP000288012"/>
    </source>
</evidence>
<keyword evidence="3" id="KW-1185">Reference proteome</keyword>
<accession>A0A3S0V549</accession>